<name>A0AA36GYE3_CYLNA</name>
<dbReference type="Proteomes" id="UP001176961">
    <property type="component" value="Unassembled WGS sequence"/>
</dbReference>
<sequence>VFSTCFFYIASQDTTATRGYSEEEFLKLYKSVNGDSKKMATVCLTPEECLEIWDELVTIGNRSMIVRSATMWLFSLAVLALRLPKVLSRSNLDTRSWKINWELDFKGRTDDAIFSMIRQMYESGVVREESFSRSQVLSIGLGAGLLNGYLHSEYPRGNRTSEHARSL</sequence>
<evidence type="ECO:0000313" key="2">
    <source>
        <dbReference type="Proteomes" id="UP001176961"/>
    </source>
</evidence>
<protein>
    <submittedName>
        <fullName evidence="1">Uncharacterized protein</fullName>
    </submittedName>
</protein>
<dbReference type="EMBL" id="CATQJL010000223">
    <property type="protein sequence ID" value="CAJ0600431.1"/>
    <property type="molecule type" value="Genomic_DNA"/>
</dbReference>
<accession>A0AA36GYE3</accession>
<evidence type="ECO:0000313" key="1">
    <source>
        <dbReference type="EMBL" id="CAJ0600431.1"/>
    </source>
</evidence>
<feature type="non-terminal residue" evidence="1">
    <location>
        <position position="167"/>
    </location>
</feature>
<comment type="caution">
    <text evidence="1">The sequence shown here is derived from an EMBL/GenBank/DDBJ whole genome shotgun (WGS) entry which is preliminary data.</text>
</comment>
<dbReference type="AlphaFoldDB" id="A0AA36GYE3"/>
<gene>
    <name evidence="1" type="ORF">CYNAS_LOCUS12414</name>
</gene>
<proteinExistence type="predicted"/>
<reference evidence="1" key="1">
    <citation type="submission" date="2023-07" db="EMBL/GenBank/DDBJ databases">
        <authorList>
            <consortium name="CYATHOMIX"/>
        </authorList>
    </citation>
    <scope>NUCLEOTIDE SEQUENCE</scope>
    <source>
        <strain evidence="1">N/A</strain>
    </source>
</reference>
<keyword evidence="2" id="KW-1185">Reference proteome</keyword>
<organism evidence="1 2">
    <name type="scientific">Cylicocyclus nassatus</name>
    <name type="common">Nematode worm</name>
    <dbReference type="NCBI Taxonomy" id="53992"/>
    <lineage>
        <taxon>Eukaryota</taxon>
        <taxon>Metazoa</taxon>
        <taxon>Ecdysozoa</taxon>
        <taxon>Nematoda</taxon>
        <taxon>Chromadorea</taxon>
        <taxon>Rhabditida</taxon>
        <taxon>Rhabditina</taxon>
        <taxon>Rhabditomorpha</taxon>
        <taxon>Strongyloidea</taxon>
        <taxon>Strongylidae</taxon>
        <taxon>Cylicocyclus</taxon>
    </lineage>
</organism>